<dbReference type="Proteomes" id="UP000276133">
    <property type="component" value="Unassembled WGS sequence"/>
</dbReference>
<keyword evidence="2" id="KW-1185">Reference proteome</keyword>
<protein>
    <submittedName>
        <fullName evidence="1">Uncharacterized protein</fullName>
    </submittedName>
</protein>
<gene>
    <name evidence="1" type="ORF">BpHYR1_000091</name>
</gene>
<reference evidence="1 2" key="1">
    <citation type="journal article" date="2018" name="Sci. Rep.">
        <title>Genomic signatures of local adaptation to the degree of environmental predictability in rotifers.</title>
        <authorList>
            <person name="Franch-Gras L."/>
            <person name="Hahn C."/>
            <person name="Garcia-Roger E.M."/>
            <person name="Carmona M.J."/>
            <person name="Serra M."/>
            <person name="Gomez A."/>
        </authorList>
    </citation>
    <scope>NUCLEOTIDE SEQUENCE [LARGE SCALE GENOMIC DNA]</scope>
    <source>
        <strain evidence="1">HYR1</strain>
    </source>
</reference>
<accession>A0A3M7PNA7</accession>
<dbReference type="AlphaFoldDB" id="A0A3M7PNA7"/>
<organism evidence="1 2">
    <name type="scientific">Brachionus plicatilis</name>
    <name type="common">Marine rotifer</name>
    <name type="synonym">Brachionus muelleri</name>
    <dbReference type="NCBI Taxonomy" id="10195"/>
    <lineage>
        <taxon>Eukaryota</taxon>
        <taxon>Metazoa</taxon>
        <taxon>Spiralia</taxon>
        <taxon>Gnathifera</taxon>
        <taxon>Rotifera</taxon>
        <taxon>Eurotatoria</taxon>
        <taxon>Monogononta</taxon>
        <taxon>Pseudotrocha</taxon>
        <taxon>Ploima</taxon>
        <taxon>Brachionidae</taxon>
        <taxon>Brachionus</taxon>
    </lineage>
</organism>
<name>A0A3M7PNA7_BRAPC</name>
<dbReference type="EMBL" id="REGN01009678">
    <property type="protein sequence ID" value="RNA00602.1"/>
    <property type="molecule type" value="Genomic_DNA"/>
</dbReference>
<evidence type="ECO:0000313" key="1">
    <source>
        <dbReference type="EMBL" id="RNA00602.1"/>
    </source>
</evidence>
<evidence type="ECO:0000313" key="2">
    <source>
        <dbReference type="Proteomes" id="UP000276133"/>
    </source>
</evidence>
<proteinExistence type="predicted"/>
<comment type="caution">
    <text evidence="1">The sequence shown here is derived from an EMBL/GenBank/DDBJ whole genome shotgun (WGS) entry which is preliminary data.</text>
</comment>
<sequence length="135" mass="15398">MRRSDNTFICFKSRTTTWKILEIKNIITFYSTVNKYAIFFSHMIHLSISYNYSNISKHEGLSSIPTCLESNQPKIPLSNTDQVASRISIKPLAQKTRKSRSPKALNFGNSDARKLGNNKPFYLCTSDVLGLNPYL</sequence>